<evidence type="ECO:0000256" key="7">
    <source>
        <dbReference type="ARBA" id="ARBA00038093"/>
    </source>
</evidence>
<protein>
    <recommendedName>
        <fullName evidence="8">PIN domain-containing protein</fullName>
    </recommendedName>
</protein>
<comment type="caution">
    <text evidence="9">The sequence shown here is derived from an EMBL/GenBank/DDBJ whole genome shotgun (WGS) entry which is preliminary data.</text>
</comment>
<accession>A0ABN2LT17</accession>
<keyword evidence="3" id="KW-0540">Nuclease</keyword>
<evidence type="ECO:0000256" key="4">
    <source>
        <dbReference type="ARBA" id="ARBA00022723"/>
    </source>
</evidence>
<comment type="cofactor">
    <cofactor evidence="1">
        <name>Mg(2+)</name>
        <dbReference type="ChEBI" id="CHEBI:18420"/>
    </cofactor>
</comment>
<dbReference type="InterPro" id="IPR002716">
    <property type="entry name" value="PIN_dom"/>
</dbReference>
<sequence length="133" mass="14408">MLLDTNVLIDLPDDDTLGDETLGASILSRAELEFGVRTAKNDAVALAREQYLAALDRFIDWLPFDADASRAYGYLAAAMHRDGAKVRARKTDTFIAAQAYAAGVPLLTRKIADFAPISSIVQIIDPGRVAGER</sequence>
<comment type="similarity">
    <text evidence="7">Belongs to the PINc/VapC protein family.</text>
</comment>
<dbReference type="InterPro" id="IPR050556">
    <property type="entry name" value="Type_II_TA_system_RNase"/>
</dbReference>
<dbReference type="PANTHER" id="PTHR33653">
    <property type="entry name" value="RIBONUCLEASE VAPC2"/>
    <property type="match status" value="1"/>
</dbReference>
<dbReference type="Gene3D" id="3.40.50.1010">
    <property type="entry name" value="5'-nuclease"/>
    <property type="match status" value="1"/>
</dbReference>
<evidence type="ECO:0000259" key="8">
    <source>
        <dbReference type="Pfam" id="PF01850"/>
    </source>
</evidence>
<dbReference type="InterPro" id="IPR029060">
    <property type="entry name" value="PIN-like_dom_sf"/>
</dbReference>
<evidence type="ECO:0000256" key="5">
    <source>
        <dbReference type="ARBA" id="ARBA00022801"/>
    </source>
</evidence>
<keyword evidence="4" id="KW-0479">Metal-binding</keyword>
<keyword evidence="2" id="KW-1277">Toxin-antitoxin system</keyword>
<evidence type="ECO:0000313" key="9">
    <source>
        <dbReference type="EMBL" id="GAA1798648.1"/>
    </source>
</evidence>
<name>A0ABN2LT17_9MICO</name>
<dbReference type="EMBL" id="BAAANJ010000001">
    <property type="protein sequence ID" value="GAA1798648.1"/>
    <property type="molecule type" value="Genomic_DNA"/>
</dbReference>
<organism evidence="9 10">
    <name type="scientific">Agromyces neolithicus</name>
    <dbReference type="NCBI Taxonomy" id="269420"/>
    <lineage>
        <taxon>Bacteria</taxon>
        <taxon>Bacillati</taxon>
        <taxon>Actinomycetota</taxon>
        <taxon>Actinomycetes</taxon>
        <taxon>Micrococcales</taxon>
        <taxon>Microbacteriaceae</taxon>
        <taxon>Agromyces</taxon>
    </lineage>
</organism>
<keyword evidence="6" id="KW-0460">Magnesium</keyword>
<feature type="domain" description="PIN" evidence="8">
    <location>
        <begin position="1"/>
        <end position="109"/>
    </location>
</feature>
<reference evidence="9 10" key="1">
    <citation type="journal article" date="2019" name="Int. J. Syst. Evol. Microbiol.">
        <title>The Global Catalogue of Microorganisms (GCM) 10K type strain sequencing project: providing services to taxonomists for standard genome sequencing and annotation.</title>
        <authorList>
            <consortium name="The Broad Institute Genomics Platform"/>
            <consortium name="The Broad Institute Genome Sequencing Center for Infectious Disease"/>
            <person name="Wu L."/>
            <person name="Ma J."/>
        </authorList>
    </citation>
    <scope>NUCLEOTIDE SEQUENCE [LARGE SCALE GENOMIC DNA]</scope>
    <source>
        <strain evidence="9 10">JCM 14322</strain>
    </source>
</reference>
<evidence type="ECO:0000256" key="6">
    <source>
        <dbReference type="ARBA" id="ARBA00022842"/>
    </source>
</evidence>
<evidence type="ECO:0000256" key="3">
    <source>
        <dbReference type="ARBA" id="ARBA00022722"/>
    </source>
</evidence>
<gene>
    <name evidence="9" type="ORF">GCM10009749_02930</name>
</gene>
<evidence type="ECO:0000256" key="1">
    <source>
        <dbReference type="ARBA" id="ARBA00001946"/>
    </source>
</evidence>
<proteinExistence type="inferred from homology"/>
<keyword evidence="10" id="KW-1185">Reference proteome</keyword>
<dbReference type="PANTHER" id="PTHR33653:SF1">
    <property type="entry name" value="RIBONUCLEASE VAPC2"/>
    <property type="match status" value="1"/>
</dbReference>
<evidence type="ECO:0000256" key="2">
    <source>
        <dbReference type="ARBA" id="ARBA00022649"/>
    </source>
</evidence>
<evidence type="ECO:0000313" key="10">
    <source>
        <dbReference type="Proteomes" id="UP001500002"/>
    </source>
</evidence>
<keyword evidence="5" id="KW-0378">Hydrolase</keyword>
<dbReference type="Pfam" id="PF01850">
    <property type="entry name" value="PIN"/>
    <property type="match status" value="1"/>
</dbReference>
<dbReference type="Proteomes" id="UP001500002">
    <property type="component" value="Unassembled WGS sequence"/>
</dbReference>
<dbReference type="SUPFAM" id="SSF88723">
    <property type="entry name" value="PIN domain-like"/>
    <property type="match status" value="1"/>
</dbReference>